<feature type="transmembrane region" description="Helical" evidence="7">
    <location>
        <begin position="175"/>
        <end position="193"/>
    </location>
</feature>
<dbReference type="Pfam" id="PF03092">
    <property type="entry name" value="BT1"/>
    <property type="match status" value="1"/>
</dbReference>
<feature type="transmembrane region" description="Helical" evidence="7">
    <location>
        <begin position="342"/>
        <end position="362"/>
    </location>
</feature>
<feature type="transmembrane region" description="Helical" evidence="7">
    <location>
        <begin position="409"/>
        <end position="433"/>
    </location>
</feature>
<dbReference type="Proteomes" id="UP000039865">
    <property type="component" value="Unassembled WGS sequence"/>
</dbReference>
<comment type="similarity">
    <text evidence="2">Belongs to the major facilitator superfamily. Folate-biopterin transporter (TC 2.A.71) family.</text>
</comment>
<feature type="transmembrane region" description="Helical" evidence="7">
    <location>
        <begin position="308"/>
        <end position="330"/>
    </location>
</feature>
<dbReference type="EMBL" id="CCKQ01015869">
    <property type="protein sequence ID" value="CDW87717.1"/>
    <property type="molecule type" value="Genomic_DNA"/>
</dbReference>
<sequence>MSSLNDFDKKMVSILALNTFVEGLKLMRNQTIEVELRSNLDLEPSDIQVINQYLQLALIGKLILGFLLGKITWIESRWKLLLILFQIIQIATMALMALEVTRDISYITLILFINTFTLSMVTVIANTIKTEQASVNQFDGARKLFGFLMLINEIGGIIGIAISACLNQFSSTKTSFIVISVLCTVQLLVYFFFRKTTDQNQEFEDVLWQRKNNESKQKIDNKIDLKQIETKPDQKNPQLDNQIIEDEVEVTYENVIIKRKKCNGFRYIVSNFSEIILVNLFVIMHAFLTPSYSAFDFRFQQDVLEFNNFTICILGIMGCIVQILGGVLYYKYFQKYHERTILQIYLLARIVSILGVYCLNIRLNTVVGIPDPLFIIITTLFSEPFMNAFYTIAMIQVYAKLTPLKYQTIVIGIFLSLAIVVQGYISNVVGLLLNDQFTNISKANIVDIYKLRYIQLLALAILIPFVRLVPNEDRYNKHSLKMQQLNMHVNEIKSQRKLFITQSKNLHIYDDQTMILNLIDNRDFEQRRSRSSIIFENPDILSFSSQESLVY</sequence>
<evidence type="ECO:0000256" key="1">
    <source>
        <dbReference type="ARBA" id="ARBA00004141"/>
    </source>
</evidence>
<evidence type="ECO:0000313" key="8">
    <source>
        <dbReference type="EMBL" id="CDW87717.1"/>
    </source>
</evidence>
<protein>
    <submittedName>
        <fullName evidence="8">Uncharacterized protein</fullName>
    </submittedName>
</protein>
<evidence type="ECO:0000313" key="9">
    <source>
        <dbReference type="Proteomes" id="UP000039865"/>
    </source>
</evidence>
<evidence type="ECO:0000256" key="4">
    <source>
        <dbReference type="ARBA" id="ARBA00022692"/>
    </source>
</evidence>
<feature type="transmembrane region" description="Helical" evidence="7">
    <location>
        <begin position="104"/>
        <end position="124"/>
    </location>
</feature>
<evidence type="ECO:0000256" key="5">
    <source>
        <dbReference type="ARBA" id="ARBA00022989"/>
    </source>
</evidence>
<feature type="transmembrane region" description="Helical" evidence="7">
    <location>
        <begin position="80"/>
        <end position="98"/>
    </location>
</feature>
<keyword evidence="3" id="KW-0813">Transport</keyword>
<comment type="subcellular location">
    <subcellularLocation>
        <location evidence="1">Membrane</location>
        <topology evidence="1">Multi-pass membrane protein</topology>
    </subcellularLocation>
</comment>
<dbReference type="Gene3D" id="1.20.1250.20">
    <property type="entry name" value="MFS general substrate transporter like domains"/>
    <property type="match status" value="1"/>
</dbReference>
<evidence type="ECO:0000256" key="7">
    <source>
        <dbReference type="SAM" id="Phobius"/>
    </source>
</evidence>
<evidence type="ECO:0000256" key="3">
    <source>
        <dbReference type="ARBA" id="ARBA00022448"/>
    </source>
</evidence>
<proteinExistence type="inferred from homology"/>
<dbReference type="InterPro" id="IPR036259">
    <property type="entry name" value="MFS_trans_sf"/>
</dbReference>
<organism evidence="8 9">
    <name type="scientific">Stylonychia lemnae</name>
    <name type="common">Ciliate</name>
    <dbReference type="NCBI Taxonomy" id="5949"/>
    <lineage>
        <taxon>Eukaryota</taxon>
        <taxon>Sar</taxon>
        <taxon>Alveolata</taxon>
        <taxon>Ciliophora</taxon>
        <taxon>Intramacronucleata</taxon>
        <taxon>Spirotrichea</taxon>
        <taxon>Stichotrichia</taxon>
        <taxon>Sporadotrichida</taxon>
        <taxon>Oxytrichidae</taxon>
        <taxon>Stylonychinae</taxon>
        <taxon>Stylonychia</taxon>
    </lineage>
</organism>
<reference evidence="8 9" key="1">
    <citation type="submission" date="2014-06" db="EMBL/GenBank/DDBJ databases">
        <authorList>
            <person name="Swart Estienne"/>
        </authorList>
    </citation>
    <scope>NUCLEOTIDE SEQUENCE [LARGE SCALE GENOMIC DNA]</scope>
    <source>
        <strain evidence="8 9">130c</strain>
    </source>
</reference>
<dbReference type="InterPro" id="IPR039309">
    <property type="entry name" value="BT1"/>
</dbReference>
<dbReference type="InParanoid" id="A0A078B396"/>
<dbReference type="PANTHER" id="PTHR31585:SF0">
    <property type="entry name" value="FOLATE-BIOPTERIN TRANSPORTER 1, CHLOROPLASTIC"/>
    <property type="match status" value="1"/>
</dbReference>
<feature type="transmembrane region" description="Helical" evidence="7">
    <location>
        <begin position="50"/>
        <end position="68"/>
    </location>
</feature>
<feature type="transmembrane region" description="Helical" evidence="7">
    <location>
        <begin position="374"/>
        <end position="397"/>
    </location>
</feature>
<evidence type="ECO:0000256" key="2">
    <source>
        <dbReference type="ARBA" id="ARBA00007015"/>
    </source>
</evidence>
<dbReference type="AlphaFoldDB" id="A0A078B396"/>
<name>A0A078B396_STYLE</name>
<gene>
    <name evidence="8" type="primary">Contig9004.g9627</name>
    <name evidence="8" type="ORF">STYLEM_16829</name>
</gene>
<keyword evidence="9" id="KW-1185">Reference proteome</keyword>
<feature type="transmembrane region" description="Helical" evidence="7">
    <location>
        <begin position="267"/>
        <end position="288"/>
    </location>
</feature>
<feature type="transmembrane region" description="Helical" evidence="7">
    <location>
        <begin position="453"/>
        <end position="470"/>
    </location>
</feature>
<keyword evidence="4 7" id="KW-0812">Transmembrane</keyword>
<evidence type="ECO:0000256" key="6">
    <source>
        <dbReference type="ARBA" id="ARBA00023136"/>
    </source>
</evidence>
<dbReference type="PANTHER" id="PTHR31585">
    <property type="entry name" value="FOLATE-BIOPTERIN TRANSPORTER 1, CHLOROPLASTIC"/>
    <property type="match status" value="1"/>
</dbReference>
<keyword evidence="6 7" id="KW-0472">Membrane</keyword>
<feature type="transmembrane region" description="Helical" evidence="7">
    <location>
        <begin position="144"/>
        <end position="169"/>
    </location>
</feature>
<dbReference type="SUPFAM" id="SSF103473">
    <property type="entry name" value="MFS general substrate transporter"/>
    <property type="match status" value="1"/>
</dbReference>
<accession>A0A078B396</accession>
<keyword evidence="5 7" id="KW-1133">Transmembrane helix</keyword>
<dbReference type="GO" id="GO:0016020">
    <property type="term" value="C:membrane"/>
    <property type="evidence" value="ECO:0007669"/>
    <property type="project" value="UniProtKB-SubCell"/>
</dbReference>